<organism evidence="3 4">
    <name type="scientific">Microbispora corallina</name>
    <dbReference type="NCBI Taxonomy" id="83302"/>
    <lineage>
        <taxon>Bacteria</taxon>
        <taxon>Bacillati</taxon>
        <taxon>Actinomycetota</taxon>
        <taxon>Actinomycetes</taxon>
        <taxon>Streptosporangiales</taxon>
        <taxon>Streptosporangiaceae</taxon>
        <taxon>Microbispora</taxon>
    </lineage>
</organism>
<evidence type="ECO:0000313" key="4">
    <source>
        <dbReference type="Proteomes" id="UP000603904"/>
    </source>
</evidence>
<proteinExistence type="predicted"/>
<feature type="domain" description="DUF4143" evidence="2">
    <location>
        <begin position="202"/>
        <end position="361"/>
    </location>
</feature>
<dbReference type="SUPFAM" id="SSF52540">
    <property type="entry name" value="P-loop containing nucleoside triphosphate hydrolases"/>
    <property type="match status" value="1"/>
</dbReference>
<evidence type="ECO:0000259" key="2">
    <source>
        <dbReference type="Pfam" id="PF13635"/>
    </source>
</evidence>
<keyword evidence="4" id="KW-1185">Reference proteome</keyword>
<protein>
    <recommendedName>
        <fullName evidence="5">ATP-binding protein</fullName>
    </recommendedName>
</protein>
<gene>
    <name evidence="3" type="ORF">Mco01_52750</name>
</gene>
<accession>A0ABQ4G5I8</accession>
<dbReference type="EMBL" id="BOOC01000030">
    <property type="protein sequence ID" value="GIH42275.1"/>
    <property type="molecule type" value="Genomic_DNA"/>
</dbReference>
<evidence type="ECO:0000259" key="1">
    <source>
        <dbReference type="Pfam" id="PF13173"/>
    </source>
</evidence>
<dbReference type="Pfam" id="PF13173">
    <property type="entry name" value="AAA_14"/>
    <property type="match status" value="1"/>
</dbReference>
<dbReference type="RefSeq" id="WP_204059515.1">
    <property type="nucleotide sequence ID" value="NZ_BAAAGP010000017.1"/>
</dbReference>
<feature type="domain" description="AAA" evidence="1">
    <location>
        <begin position="24"/>
        <end position="135"/>
    </location>
</feature>
<dbReference type="InterPro" id="IPR041682">
    <property type="entry name" value="AAA_14"/>
</dbReference>
<dbReference type="Pfam" id="PF13635">
    <property type="entry name" value="DUF4143"/>
    <property type="match status" value="1"/>
</dbReference>
<sequence length="413" mass="46097">MAPDAYIPRLVDPLIEEMFRTLPAIMLVGPRATGKTTTAARHVETVVRLDREQENAPFLADPDAALRRLREPALLDEWQVVPEVLGAVKRAVDAGHRPGRFILTGSVWSDFGGRTWPGTGRVVRLDMTGLAVKEIERTTGRPSFVDLLAEGRTEELATPARPPDLVDYVTMAFRSGYPEAHRMPDPVRTRWLESYVEQTLTRDIETLDGRRDPARLRAYLEALALNTAGVVTDRTLYESAAVNARTAEAYERLLRDLLLVDKIPAWFSNRLKRLVRGAKRYVVEPALVPALLRTGPEAVLRDPDLLGRLVDTFVAQQLRAETPVSASRPRMYHLRQDQGRHEVDIVLELGMGRVVGIEVKAKAAPRADDAKHLKWLRDELGDRFVAGVVLHTGPAVYDLGERIVAAPICAIWS</sequence>
<dbReference type="InterPro" id="IPR025420">
    <property type="entry name" value="DUF4143"/>
</dbReference>
<dbReference type="Proteomes" id="UP000603904">
    <property type="component" value="Unassembled WGS sequence"/>
</dbReference>
<dbReference type="PANTHER" id="PTHR43566">
    <property type="entry name" value="CONSERVED PROTEIN"/>
    <property type="match status" value="1"/>
</dbReference>
<comment type="caution">
    <text evidence="3">The sequence shown here is derived from an EMBL/GenBank/DDBJ whole genome shotgun (WGS) entry which is preliminary data.</text>
</comment>
<evidence type="ECO:0000313" key="3">
    <source>
        <dbReference type="EMBL" id="GIH42275.1"/>
    </source>
</evidence>
<dbReference type="InterPro" id="IPR027417">
    <property type="entry name" value="P-loop_NTPase"/>
</dbReference>
<name>A0ABQ4G5I8_9ACTN</name>
<reference evidence="3 4" key="1">
    <citation type="submission" date="2021-01" db="EMBL/GenBank/DDBJ databases">
        <title>Whole genome shotgun sequence of Microbispora corallina NBRC 16416.</title>
        <authorList>
            <person name="Komaki H."/>
            <person name="Tamura T."/>
        </authorList>
    </citation>
    <scope>NUCLEOTIDE SEQUENCE [LARGE SCALE GENOMIC DNA]</scope>
    <source>
        <strain evidence="3 4">NBRC 16416</strain>
    </source>
</reference>
<dbReference type="PANTHER" id="PTHR43566:SF2">
    <property type="entry name" value="DUF4143 DOMAIN-CONTAINING PROTEIN"/>
    <property type="match status" value="1"/>
</dbReference>
<evidence type="ECO:0008006" key="5">
    <source>
        <dbReference type="Google" id="ProtNLM"/>
    </source>
</evidence>